<dbReference type="Proteomes" id="UP001165190">
    <property type="component" value="Unassembled WGS sequence"/>
</dbReference>
<organism evidence="1 2">
    <name type="scientific">Hibiscus trionum</name>
    <name type="common">Flower of an hour</name>
    <dbReference type="NCBI Taxonomy" id="183268"/>
    <lineage>
        <taxon>Eukaryota</taxon>
        <taxon>Viridiplantae</taxon>
        <taxon>Streptophyta</taxon>
        <taxon>Embryophyta</taxon>
        <taxon>Tracheophyta</taxon>
        <taxon>Spermatophyta</taxon>
        <taxon>Magnoliopsida</taxon>
        <taxon>eudicotyledons</taxon>
        <taxon>Gunneridae</taxon>
        <taxon>Pentapetalae</taxon>
        <taxon>rosids</taxon>
        <taxon>malvids</taxon>
        <taxon>Malvales</taxon>
        <taxon>Malvaceae</taxon>
        <taxon>Malvoideae</taxon>
        <taxon>Hibiscus</taxon>
    </lineage>
</organism>
<dbReference type="AlphaFoldDB" id="A0A9W7JJI1"/>
<evidence type="ECO:0000313" key="2">
    <source>
        <dbReference type="Proteomes" id="UP001165190"/>
    </source>
</evidence>
<keyword evidence="2" id="KW-1185">Reference proteome</keyword>
<dbReference type="EMBL" id="BSYR01000069">
    <property type="protein sequence ID" value="GMJ14327.1"/>
    <property type="molecule type" value="Genomic_DNA"/>
</dbReference>
<name>A0A9W7JJI1_HIBTR</name>
<comment type="caution">
    <text evidence="1">The sequence shown here is derived from an EMBL/GenBank/DDBJ whole genome shotgun (WGS) entry which is preliminary data.</text>
</comment>
<reference evidence="1" key="1">
    <citation type="submission" date="2023-05" db="EMBL/GenBank/DDBJ databases">
        <title>Genome and transcriptome analyses reveal genes involved in the formation of fine ridges on petal epidermal cells in Hibiscus trionum.</title>
        <authorList>
            <person name="Koshimizu S."/>
            <person name="Masuda S."/>
            <person name="Ishii T."/>
            <person name="Shirasu K."/>
            <person name="Hoshino A."/>
            <person name="Arita M."/>
        </authorList>
    </citation>
    <scope>NUCLEOTIDE SEQUENCE</scope>
    <source>
        <strain evidence="1">Hamamatsu line</strain>
    </source>
</reference>
<gene>
    <name evidence="1" type="ORF">HRI_005101900</name>
</gene>
<evidence type="ECO:0000313" key="1">
    <source>
        <dbReference type="EMBL" id="GMJ14327.1"/>
    </source>
</evidence>
<accession>A0A9W7JJI1</accession>
<sequence length="127" mass="14304">MSDLTALYISKPSIFSKNKSRSSNYYITNFHFITRIKFIVIPTICVFLHISSLPPQKESNKKGVGNAERCLCSPRGLYPNSIRMNPDQNYRYSFSMGLDTLDGVGYSTNTAVLLCVQVLNRAENKSP</sequence>
<protein>
    <submittedName>
        <fullName evidence="1">Uncharacterized protein</fullName>
    </submittedName>
</protein>
<proteinExistence type="predicted"/>